<dbReference type="GO" id="GO:0003677">
    <property type="term" value="F:DNA binding"/>
    <property type="evidence" value="ECO:0007669"/>
    <property type="project" value="InterPro"/>
</dbReference>
<protein>
    <recommendedName>
        <fullName evidence="2">HTH luxR-type domain-containing protein</fullName>
    </recommendedName>
</protein>
<dbReference type="SMART" id="SM00421">
    <property type="entry name" value="HTH_LUXR"/>
    <property type="match status" value="1"/>
</dbReference>
<dbReference type="Gene3D" id="1.10.10.10">
    <property type="entry name" value="Winged helix-like DNA-binding domain superfamily/Winged helix DNA-binding domain"/>
    <property type="match status" value="1"/>
</dbReference>
<organism evidence="3 4">
    <name type="scientific">Rhodophyticola porphyridii</name>
    <dbReference type="NCBI Taxonomy" id="1852017"/>
    <lineage>
        <taxon>Bacteria</taxon>
        <taxon>Pseudomonadati</taxon>
        <taxon>Pseudomonadota</taxon>
        <taxon>Alphaproteobacteria</taxon>
        <taxon>Rhodobacterales</taxon>
        <taxon>Roseobacteraceae</taxon>
        <taxon>Rhodophyticola</taxon>
    </lineage>
</organism>
<dbReference type="SUPFAM" id="SSF46894">
    <property type="entry name" value="C-terminal effector domain of the bipartite response regulators"/>
    <property type="match status" value="1"/>
</dbReference>
<evidence type="ECO:0000259" key="2">
    <source>
        <dbReference type="SMART" id="SM00421"/>
    </source>
</evidence>
<keyword evidence="1" id="KW-0472">Membrane</keyword>
<proteinExistence type="predicted"/>
<feature type="transmembrane region" description="Helical" evidence="1">
    <location>
        <begin position="21"/>
        <end position="41"/>
    </location>
</feature>
<dbReference type="EMBL" id="RCNT01000007">
    <property type="protein sequence ID" value="RMA41446.1"/>
    <property type="molecule type" value="Genomic_DNA"/>
</dbReference>
<dbReference type="InterPro" id="IPR016032">
    <property type="entry name" value="Sig_transdc_resp-reg_C-effctor"/>
</dbReference>
<comment type="caution">
    <text evidence="3">The sequence shown here is derived from an EMBL/GenBank/DDBJ whole genome shotgun (WGS) entry which is preliminary data.</text>
</comment>
<feature type="domain" description="HTH luxR-type" evidence="2">
    <location>
        <begin position="105"/>
        <end position="162"/>
    </location>
</feature>
<gene>
    <name evidence="3" type="ORF">D9R08_14100</name>
</gene>
<reference evidence="3 4" key="1">
    <citation type="submission" date="2018-10" db="EMBL/GenBank/DDBJ databases">
        <authorList>
            <person name="Jung H.S."/>
            <person name="Jeon C.O."/>
        </authorList>
    </citation>
    <scope>NUCLEOTIDE SEQUENCE [LARGE SCALE GENOMIC DNA]</scope>
    <source>
        <strain evidence="3 4">MA-7-27</strain>
    </source>
</reference>
<feature type="transmembrane region" description="Helical" evidence="1">
    <location>
        <begin position="53"/>
        <end position="72"/>
    </location>
</feature>
<dbReference type="Proteomes" id="UP000281343">
    <property type="component" value="Unassembled WGS sequence"/>
</dbReference>
<accession>A0A3L9Y5N8</accession>
<evidence type="ECO:0000256" key="1">
    <source>
        <dbReference type="SAM" id="Phobius"/>
    </source>
</evidence>
<evidence type="ECO:0000313" key="4">
    <source>
        <dbReference type="Proteomes" id="UP000281343"/>
    </source>
</evidence>
<dbReference type="GO" id="GO:0006355">
    <property type="term" value="P:regulation of DNA-templated transcription"/>
    <property type="evidence" value="ECO:0007669"/>
    <property type="project" value="InterPro"/>
</dbReference>
<keyword evidence="1" id="KW-0812">Transmembrane</keyword>
<dbReference type="InterPro" id="IPR036388">
    <property type="entry name" value="WH-like_DNA-bd_sf"/>
</dbReference>
<name>A0A3L9Y5N8_9RHOB</name>
<keyword evidence="4" id="KW-1185">Reference proteome</keyword>
<dbReference type="AlphaFoldDB" id="A0A3L9Y5N8"/>
<evidence type="ECO:0000313" key="3">
    <source>
        <dbReference type="EMBL" id="RMA41446.1"/>
    </source>
</evidence>
<keyword evidence="1" id="KW-1133">Transmembrane helix</keyword>
<dbReference type="InterPro" id="IPR000792">
    <property type="entry name" value="Tscrpt_reg_LuxR_C"/>
</dbReference>
<sequence>MPLDETATTRRIRADKRRASALAVVLAVQALAAVFFIADVGQDLLLGGVTPHSLLEAIVAAALVIGTAFGALQMRQILIRIRQAETAMSIASGALFELIQARFQDWRLTPSEAEVAMFTLKGLDIADIAQVRGAAQGTVRAQMTKVYAKAKVSGRGQLTSLFIEDLLIASNGRGSAVREEI</sequence>